<dbReference type="PANTHER" id="PTHR43201">
    <property type="entry name" value="ACYL-COA SYNTHETASE"/>
    <property type="match status" value="1"/>
</dbReference>
<feature type="domain" description="AMP-dependent synthetase/ligase" evidence="2">
    <location>
        <begin position="79"/>
        <end position="530"/>
    </location>
</feature>
<feature type="region of interest" description="Disordered" evidence="1">
    <location>
        <begin position="1720"/>
        <end position="1747"/>
    </location>
</feature>
<evidence type="ECO:0000259" key="3">
    <source>
        <dbReference type="Pfam" id="PF13193"/>
    </source>
</evidence>
<feature type="region of interest" description="Disordered" evidence="1">
    <location>
        <begin position="1803"/>
        <end position="1827"/>
    </location>
</feature>
<keyword evidence="5" id="KW-1185">Reference proteome</keyword>
<dbReference type="InterPro" id="IPR020845">
    <property type="entry name" value="AMP-binding_CS"/>
</dbReference>
<feature type="region of interest" description="Disordered" evidence="1">
    <location>
        <begin position="1448"/>
        <end position="1472"/>
    </location>
</feature>
<dbReference type="OrthoDB" id="10253115at2759"/>
<feature type="domain" description="AMP-binding enzyme C-terminal" evidence="3">
    <location>
        <begin position="588"/>
        <end position="669"/>
    </location>
</feature>
<dbReference type="GO" id="GO:0031956">
    <property type="term" value="F:medium-chain fatty acid-CoA ligase activity"/>
    <property type="evidence" value="ECO:0007669"/>
    <property type="project" value="TreeGrafter"/>
</dbReference>
<dbReference type="PROSITE" id="PS00455">
    <property type="entry name" value="AMP_BINDING"/>
    <property type="match status" value="1"/>
</dbReference>
<evidence type="ECO:0000259" key="2">
    <source>
        <dbReference type="Pfam" id="PF00501"/>
    </source>
</evidence>
<name>W3VG39_MOEAP</name>
<feature type="region of interest" description="Disordered" evidence="1">
    <location>
        <begin position="739"/>
        <end position="783"/>
    </location>
</feature>
<dbReference type="Proteomes" id="UP000019462">
    <property type="component" value="Unassembled WGS sequence"/>
</dbReference>
<dbReference type="Pfam" id="PF00501">
    <property type="entry name" value="AMP-binding"/>
    <property type="match status" value="1"/>
</dbReference>
<dbReference type="InterPro" id="IPR045851">
    <property type="entry name" value="AMP-bd_C_sf"/>
</dbReference>
<dbReference type="Gene3D" id="3.30.300.30">
    <property type="match status" value="1"/>
</dbReference>
<evidence type="ECO:0000256" key="1">
    <source>
        <dbReference type="SAM" id="MobiDB-lite"/>
    </source>
</evidence>
<reference evidence="4 5" key="1">
    <citation type="journal article" date="2014" name="Genome Announc.">
        <title>Genome sequence of the basidiomycetous fungus Pseudozyma aphidis DSM70725, an efficient producer of biosurfactant mannosylerythritol lipids.</title>
        <authorList>
            <person name="Lorenz S."/>
            <person name="Guenther M."/>
            <person name="Grumaz C."/>
            <person name="Rupp S."/>
            <person name="Zibek S."/>
            <person name="Sohn K."/>
        </authorList>
    </citation>
    <scope>NUCLEOTIDE SEQUENCE [LARGE SCALE GENOMIC DNA]</scope>
    <source>
        <strain evidence="5">ATCC 32657 / CBS 517.83 / DSM 70725 / JCM 10318 / NBRC 10182 / NRRL Y-7954 / St-0401</strain>
    </source>
</reference>
<dbReference type="GO" id="GO:0006631">
    <property type="term" value="P:fatty acid metabolic process"/>
    <property type="evidence" value="ECO:0007669"/>
    <property type="project" value="TreeGrafter"/>
</dbReference>
<dbReference type="PANTHER" id="PTHR43201:SF30">
    <property type="entry name" value="AMP-DEPENDENT SYNTHETASE_LIGASE DOMAIN-CONTAINING PROTEIN"/>
    <property type="match status" value="1"/>
</dbReference>
<organism evidence="4 5">
    <name type="scientific">Moesziomyces aphidis</name>
    <name type="common">Pseudozyma aphidis</name>
    <dbReference type="NCBI Taxonomy" id="84754"/>
    <lineage>
        <taxon>Eukaryota</taxon>
        <taxon>Fungi</taxon>
        <taxon>Dikarya</taxon>
        <taxon>Basidiomycota</taxon>
        <taxon>Ustilaginomycotina</taxon>
        <taxon>Ustilaginomycetes</taxon>
        <taxon>Ustilaginales</taxon>
        <taxon>Ustilaginaceae</taxon>
        <taxon>Moesziomyces</taxon>
    </lineage>
</organism>
<feature type="compositionally biased region" description="Low complexity" evidence="1">
    <location>
        <begin position="749"/>
        <end position="765"/>
    </location>
</feature>
<dbReference type="Gene3D" id="3.40.50.12780">
    <property type="entry name" value="N-terminal domain of ligase-like"/>
    <property type="match status" value="1"/>
</dbReference>
<dbReference type="InterPro" id="IPR025110">
    <property type="entry name" value="AMP-bd_C"/>
</dbReference>
<dbReference type="Pfam" id="PF13193">
    <property type="entry name" value="AMP-binding_C"/>
    <property type="match status" value="1"/>
</dbReference>
<evidence type="ECO:0000313" key="5">
    <source>
        <dbReference type="Proteomes" id="UP000019462"/>
    </source>
</evidence>
<sequence length="1827" mass="195986">MPPRSLHLHGAFAPASASATSAIARAAAVRRIARHASSLRSAYQQHPTKLDSSGALLSRVSGPIDKPLCELSLGQFWHQAVAKYAERPALISKHEPASQHGKGASSNDCIRWSYGEMNEHVQSLVAGLQKLGVRKGDRVAVLMMNCSAYGALQWACAEIGAVLVTLNPAYSTSELRRAITLVEATTLFIVPSLRGSNYLDSLLELLPSLAGSTSSGGDATVLDDPELPSLKRIVLVDNLDSRPRHWESSSVLAQQGKSFSDAMAALNNRALDYRDLLVSSSPSSAKEEVHNTDVINLQLTSGTTGKPKAVALNSRNLLNNGIAIGDNLRFTEADKLCNVPPLFHCFGLVLGNLAAWTHGASVVYAAEGFDPLRSLRAVSEEQCTAMHGVPTHFIAELELLESARDHAEDPSRFPVPKGMLEGETFDFSSLRTGLTSGSTVPIALMEALVSPGKLGLREQTVVYGMTETSPVTFGCDVDAPIVRRCETVGRVYPHVHAKIVSPDDPTGKPLPVGEPGELCTAGYVVMQGYWKDAKRTDEAMERHPDEPDILWMRTGDIAIMDEEGYVRIVGRSKDVIIRGGENLFPPNIENCIDRMEGVATNAVIAVPDDKYGEAVGVFVARSHAEAHVSPAEVRAYVKKHVGGQSAPAWVWFLGEDGVPTEFPKTASGKIQKVRTRVPCFRLKACRSDAERTTEPDDLICCLVLAALSVNLVAMMLGRTRELYSMPVILRDWAKDLASKNQGKTESGMAPQSAESARAAPRPRSSFMRLDAASPPHRNSTDSRSSLILKITKMRSSGGDVHRSCSFWATIAVLLRIAATGRCDAPEISLGAETAKSAACRVSPSTPILCGQADQLTKCFSLFLGVYDTGLIRIKKHDDDGPHQSSTLLFPATNQSIPLIRELESLFSKLWSRTRGCWLRATAARPAQQETTPDIDYQNGLSHILAEIISMLAVKTLPFGDRLERISAVVLATGSRAAATDSFASIPHHHIDSQTLDKQRQLQLVDLAYCSHPFLAVILSKTLFMRAFNQGAHDKVLLNAILLAGLGLKCTLTGTAEAAREELVELHVMANRTAASLFSVLLGSLNANRLQTCVQSIMLLAWHDLTQGHTRRSSTWWTMACDLILRVRSLRAHEDVIESQINGFDITSLREEELEHMQAISQLMLLYFETSLGAIPVPHNLLWRSASRNNLAAASNIWELDDISGNVASAEGLMRARRIVHRIQAVLSSLSDRHADLKNAGDPMAASEEHEGKVSSLLMYAGFTGIRMAGPILTLSALLLCLHRYGAREMDKVAVTSIIRVCAAACLHLREIFGDAVCTSTRTSSAVSLSEAAADSSIALCIMECVAQAFGALMVECGAAHPGEAPFSRATDDSGSMKLSRGAQQMVVEKLGVVMGIVCTMVDCLDNVPVGGARAGRIGNLLYRLRGRLEALQIQADVSFAFETACTSSSASNSQGKRPSLTEDAQSESEPDVMARSIDGSYDETRAPAPALEHGGQVSTERHAVTSVSAYGAAPHASAASAFSEAYAPSLPLQQYSFNNQVMYAPGPMSTWRPGVVPNMGSEGSAWITETKVTETRSVHAAKGDEDWTGGAFSTAEMSASSYSEMSVPMSMPQIESGFRRAGPNTGLSESLPSSMAGKAFGRGMPQYAHAHTHGRTMSMMPMSMLYRHNEGGREAHGTATSEMDSFFAQSEGGMAQNAGAVDGGRKRARGEAHAMRQIYSGTKPVASSNSNSGSSSSGGGGSGGTCRRTEVIWGATTAEGEGRAIPAAAALASIQRVEPLTDAAYAMAASADWPLEIRERSMSCSDGSSCASSRSEADHGYDTANDA</sequence>
<comment type="caution">
    <text evidence="4">The sequence shown here is derived from an EMBL/GenBank/DDBJ whole genome shotgun (WGS) entry which is preliminary data.</text>
</comment>
<dbReference type="InterPro" id="IPR042099">
    <property type="entry name" value="ANL_N_sf"/>
</dbReference>
<proteinExistence type="predicted"/>
<protein>
    <submittedName>
        <fullName evidence="4">Uncharacterized protein</fullName>
    </submittedName>
</protein>
<evidence type="ECO:0000313" key="4">
    <source>
        <dbReference type="EMBL" id="ETS60529.1"/>
    </source>
</evidence>
<gene>
    <name evidence="4" type="ORF">PaG_05377</name>
</gene>
<dbReference type="HOGENOM" id="CLU_237443_0_0_1"/>
<feature type="compositionally biased region" description="Low complexity" evidence="1">
    <location>
        <begin position="1803"/>
        <end position="1814"/>
    </location>
</feature>
<dbReference type="InterPro" id="IPR000873">
    <property type="entry name" value="AMP-dep_synth/lig_dom"/>
</dbReference>
<dbReference type="SUPFAM" id="SSF56801">
    <property type="entry name" value="Acetyl-CoA synthetase-like"/>
    <property type="match status" value="1"/>
</dbReference>
<dbReference type="EMBL" id="AWNI01000033">
    <property type="protein sequence ID" value="ETS60529.1"/>
    <property type="molecule type" value="Genomic_DNA"/>
</dbReference>
<accession>W3VG39</accession>